<dbReference type="AlphaFoldDB" id="A0A420IUW0"/>
<accession>A0A420IUW0</accession>
<reference evidence="1 2" key="1">
    <citation type="journal article" date="2018" name="BMC Genomics">
        <title>Comparative genome analyses reveal sequence features reflecting distinct modes of host-adaptation between dicot and monocot powdery mildew.</title>
        <authorList>
            <person name="Wu Y."/>
            <person name="Ma X."/>
            <person name="Pan Z."/>
            <person name="Kale S.D."/>
            <person name="Song Y."/>
            <person name="King H."/>
            <person name="Zhang Q."/>
            <person name="Presley C."/>
            <person name="Deng X."/>
            <person name="Wei C.I."/>
            <person name="Xiao S."/>
        </authorList>
    </citation>
    <scope>NUCLEOTIDE SEQUENCE [LARGE SCALE GENOMIC DNA]</scope>
    <source>
        <strain evidence="1">UMSG3</strain>
    </source>
</reference>
<organism evidence="1 2">
    <name type="scientific">Golovinomyces cichoracearum</name>
    <dbReference type="NCBI Taxonomy" id="62708"/>
    <lineage>
        <taxon>Eukaryota</taxon>
        <taxon>Fungi</taxon>
        <taxon>Dikarya</taxon>
        <taxon>Ascomycota</taxon>
        <taxon>Pezizomycotina</taxon>
        <taxon>Leotiomycetes</taxon>
        <taxon>Erysiphales</taxon>
        <taxon>Erysiphaceae</taxon>
        <taxon>Golovinomyces</taxon>
    </lineage>
</organism>
<comment type="caution">
    <text evidence="1">The sequence shown here is derived from an EMBL/GenBank/DDBJ whole genome shotgun (WGS) entry which is preliminary data.</text>
</comment>
<sequence length="41" mass="4209">ITGLNSSNLAAHLSAPTQPETLDVKIIGAAPFNMLATKKSS</sequence>
<feature type="non-terminal residue" evidence="1">
    <location>
        <position position="1"/>
    </location>
</feature>
<keyword evidence="2" id="KW-1185">Reference proteome</keyword>
<protein>
    <submittedName>
        <fullName evidence="1">Uncharacterized protein</fullName>
    </submittedName>
</protein>
<dbReference type="EMBL" id="MCBQ01006541">
    <property type="protein sequence ID" value="RKF78305.1"/>
    <property type="molecule type" value="Genomic_DNA"/>
</dbReference>
<dbReference type="Proteomes" id="UP000283383">
    <property type="component" value="Unassembled WGS sequence"/>
</dbReference>
<feature type="non-terminal residue" evidence="1">
    <location>
        <position position="41"/>
    </location>
</feature>
<name>A0A420IUW0_9PEZI</name>
<proteinExistence type="predicted"/>
<evidence type="ECO:0000313" key="1">
    <source>
        <dbReference type="EMBL" id="RKF78305.1"/>
    </source>
</evidence>
<gene>
    <name evidence="1" type="ORF">GcM3_065035</name>
</gene>
<evidence type="ECO:0000313" key="2">
    <source>
        <dbReference type="Proteomes" id="UP000283383"/>
    </source>
</evidence>